<name>A0ABR3Y7D3_9PEZI</name>
<organism evidence="2 3">
    <name type="scientific">Phialemonium thermophilum</name>
    <dbReference type="NCBI Taxonomy" id="223376"/>
    <lineage>
        <taxon>Eukaryota</taxon>
        <taxon>Fungi</taxon>
        <taxon>Dikarya</taxon>
        <taxon>Ascomycota</taxon>
        <taxon>Pezizomycotina</taxon>
        <taxon>Sordariomycetes</taxon>
        <taxon>Sordariomycetidae</taxon>
        <taxon>Cephalothecales</taxon>
        <taxon>Cephalothecaceae</taxon>
        <taxon>Phialemonium</taxon>
    </lineage>
</organism>
<dbReference type="CDD" id="cd02440">
    <property type="entry name" value="AdoMet_MTases"/>
    <property type="match status" value="1"/>
</dbReference>
<dbReference type="Gene3D" id="3.40.50.150">
    <property type="entry name" value="Vaccinia Virus protein VP39"/>
    <property type="match status" value="1"/>
</dbReference>
<keyword evidence="3" id="KW-1185">Reference proteome</keyword>
<dbReference type="PANTHER" id="PTHR43591">
    <property type="entry name" value="METHYLTRANSFERASE"/>
    <property type="match status" value="1"/>
</dbReference>
<dbReference type="PANTHER" id="PTHR43591:SF102">
    <property type="entry name" value="S-ADENOSYL-L-METHIONINE-DEPENDENT METHYLTRANSFERASE"/>
    <property type="match status" value="1"/>
</dbReference>
<dbReference type="SUPFAM" id="SSF53335">
    <property type="entry name" value="S-adenosyl-L-methionine-dependent methyltransferases"/>
    <property type="match status" value="1"/>
</dbReference>
<evidence type="ECO:0000256" key="1">
    <source>
        <dbReference type="ARBA" id="ARBA00038158"/>
    </source>
</evidence>
<dbReference type="InterPro" id="IPR029063">
    <property type="entry name" value="SAM-dependent_MTases_sf"/>
</dbReference>
<comment type="caution">
    <text evidence="2">The sequence shown here is derived from an EMBL/GenBank/DDBJ whole genome shotgun (WGS) entry which is preliminary data.</text>
</comment>
<dbReference type="Pfam" id="PF13489">
    <property type="entry name" value="Methyltransf_23"/>
    <property type="match status" value="1"/>
</dbReference>
<dbReference type="EMBL" id="JAZHXJ010000003">
    <property type="protein sequence ID" value="KAL1884192.1"/>
    <property type="molecule type" value="Genomic_DNA"/>
</dbReference>
<evidence type="ECO:0008006" key="4">
    <source>
        <dbReference type="Google" id="ProtNLM"/>
    </source>
</evidence>
<sequence>MTTQGKLFLAPIRKNIKNALDIATGTGIWAIEFAQQFPEAEVIGTDLSPIQPEYVPKNCRFEIDDAEDEWAFRTKFDFIHGRALLSCFRDPGAVIRQAFNALVPGGYLEFQDGIFPMSYVGPERTDTALYRWNELVLSGAERAGLCWTNVQHYKRLFEEAGFEDVVERRFYWPMSPWPKGRYYKSIAALFQEDMLSGLEGFSFKALGLHGWSTDKILEFLEDVRKDMKDTSIHAYITVVIVYGRKPSGASQVS</sequence>
<comment type="similarity">
    <text evidence="1">Belongs to the methyltransferase superfamily. LaeA methyltransferase family.</text>
</comment>
<evidence type="ECO:0000313" key="3">
    <source>
        <dbReference type="Proteomes" id="UP001586593"/>
    </source>
</evidence>
<proteinExistence type="inferred from homology"/>
<gene>
    <name evidence="2" type="ORF">VTK73DRAFT_5328</name>
</gene>
<protein>
    <recommendedName>
        <fullName evidence="4">S-adenosyl-L-methionine-dependent methyltransferase</fullName>
    </recommendedName>
</protein>
<dbReference type="Proteomes" id="UP001586593">
    <property type="component" value="Unassembled WGS sequence"/>
</dbReference>
<accession>A0ABR3Y7D3</accession>
<evidence type="ECO:0000313" key="2">
    <source>
        <dbReference type="EMBL" id="KAL1884192.1"/>
    </source>
</evidence>
<reference evidence="2 3" key="1">
    <citation type="journal article" date="2024" name="Commun. Biol.">
        <title>Comparative genomic analysis of thermophilic fungi reveals convergent evolutionary adaptations and gene losses.</title>
        <authorList>
            <person name="Steindorff A.S."/>
            <person name="Aguilar-Pontes M.V."/>
            <person name="Robinson A.J."/>
            <person name="Andreopoulos B."/>
            <person name="LaButti K."/>
            <person name="Kuo A."/>
            <person name="Mondo S."/>
            <person name="Riley R."/>
            <person name="Otillar R."/>
            <person name="Haridas S."/>
            <person name="Lipzen A."/>
            <person name="Grimwood J."/>
            <person name="Schmutz J."/>
            <person name="Clum A."/>
            <person name="Reid I.D."/>
            <person name="Moisan M.C."/>
            <person name="Butler G."/>
            <person name="Nguyen T.T.M."/>
            <person name="Dewar K."/>
            <person name="Conant G."/>
            <person name="Drula E."/>
            <person name="Henrissat B."/>
            <person name="Hansel C."/>
            <person name="Singer S."/>
            <person name="Hutchinson M.I."/>
            <person name="de Vries R.P."/>
            <person name="Natvig D.O."/>
            <person name="Powell A.J."/>
            <person name="Tsang A."/>
            <person name="Grigoriev I.V."/>
        </authorList>
    </citation>
    <scope>NUCLEOTIDE SEQUENCE [LARGE SCALE GENOMIC DNA]</scope>
    <source>
        <strain evidence="2 3">ATCC 24622</strain>
    </source>
</reference>